<protein>
    <recommendedName>
        <fullName evidence="3">Phosphoserine phosphatase</fullName>
        <shortName evidence="3">PSP</shortName>
        <ecNumber evidence="3">3.1.3.3</ecNumber>
    </recommendedName>
</protein>
<evidence type="ECO:0000313" key="5">
    <source>
        <dbReference type="Proteomes" id="UP001275436"/>
    </source>
</evidence>
<proteinExistence type="inferred from homology"/>
<reference evidence="4 5" key="1">
    <citation type="submission" date="2023-02" db="EMBL/GenBank/DDBJ databases">
        <title>Oceanobacillus kimchii IFOP_LL358 isolated form Alexandrium catenella lab strain.</title>
        <authorList>
            <person name="Gajardo G."/>
            <person name="Ueki S."/>
            <person name="Maruyama F."/>
        </authorList>
    </citation>
    <scope>NUCLEOTIDE SEQUENCE [LARGE SCALE GENOMIC DNA]</scope>
    <source>
        <strain evidence="4 5">IFOP_LL358</strain>
    </source>
</reference>
<comment type="catalytic activity">
    <reaction evidence="3">
        <text>O-phospho-L-serine + H2O = L-serine + phosphate</text>
        <dbReference type="Rhea" id="RHEA:21208"/>
        <dbReference type="ChEBI" id="CHEBI:15377"/>
        <dbReference type="ChEBI" id="CHEBI:33384"/>
        <dbReference type="ChEBI" id="CHEBI:43474"/>
        <dbReference type="ChEBI" id="CHEBI:57524"/>
        <dbReference type="EC" id="3.1.3.3"/>
    </reaction>
</comment>
<dbReference type="SFLD" id="SFLDG01129">
    <property type="entry name" value="C1.5:_HAD__Beta-PGM__Phosphata"/>
    <property type="match status" value="1"/>
</dbReference>
<comment type="function">
    <text evidence="3">Catalyzes the last step of the phosphorylated serine biosynthetic pathway, i.e. dephosphorylation of O-phospho-L-serine to form L-serine.</text>
</comment>
<comment type="pathway">
    <text evidence="3">Amino-acid biosynthesis; L-serine biosynthesis; L-serine from 3-phospho-D-glycerate: step 3/3.</text>
</comment>
<dbReference type="RefSeq" id="WP_077597203.1">
    <property type="nucleotide sequence ID" value="NZ_BSKO01000001.1"/>
</dbReference>
<accession>A0ABQ5TLU8</accession>
<dbReference type="HAMAP" id="MF_02240">
    <property type="entry name" value="PSP"/>
    <property type="match status" value="1"/>
</dbReference>
<dbReference type="InterPro" id="IPR006439">
    <property type="entry name" value="HAD-SF_hydro_IA"/>
</dbReference>
<dbReference type="Gene3D" id="1.20.120.710">
    <property type="entry name" value="Haloacid dehalogenase hydrolase-like domain"/>
    <property type="match status" value="1"/>
</dbReference>
<keyword evidence="3" id="KW-0028">Amino-acid biosynthesis</keyword>
<comment type="catalytic activity">
    <reaction evidence="3">
        <text>O-phospho-D-serine + H2O = D-serine + phosphate</text>
        <dbReference type="Rhea" id="RHEA:24873"/>
        <dbReference type="ChEBI" id="CHEBI:15377"/>
        <dbReference type="ChEBI" id="CHEBI:35247"/>
        <dbReference type="ChEBI" id="CHEBI:43474"/>
        <dbReference type="ChEBI" id="CHEBI:58680"/>
        <dbReference type="EC" id="3.1.3.3"/>
    </reaction>
</comment>
<sequence length="259" mass="29353">MVKAIMFDLDDTLLWDKKSVQDAFDLTCQKANQAKGVDAKSLEDSVRKHARNLYASYETYEFTKKIGINPFEGLWATFDDKGSSFENLKEIAPHYQKESWNQGLRDFGIEDENYANQLANAFRENRKQTACVFSDAIEVLEKLQKKLPLLLLTNGSPSLQNLKLDLSPELVPYFEHIIISGDVGVGKPDTVIFNLALSTLELRSQDVLMVGDNLHTDIIGANHQGIPSVWLNRFNQNNETDIQPTYEIKSLDELLTLIL</sequence>
<dbReference type="NCBIfam" id="TIGR01549">
    <property type="entry name" value="HAD-SF-IA-v1"/>
    <property type="match status" value="1"/>
</dbReference>
<dbReference type="Gene3D" id="3.40.50.1000">
    <property type="entry name" value="HAD superfamily/HAD-like"/>
    <property type="match status" value="1"/>
</dbReference>
<dbReference type="InterPro" id="IPR036412">
    <property type="entry name" value="HAD-like_sf"/>
</dbReference>
<dbReference type="EMBL" id="BSKO01000001">
    <property type="protein sequence ID" value="GLO67291.1"/>
    <property type="molecule type" value="Genomic_DNA"/>
</dbReference>
<dbReference type="PANTHER" id="PTHR46470">
    <property type="entry name" value="N-ACYLNEURAMINATE-9-PHOSPHATASE"/>
    <property type="match status" value="1"/>
</dbReference>
<comment type="cofactor">
    <cofactor evidence="3">
        <name>Mg(2+)</name>
        <dbReference type="ChEBI" id="CHEBI:18420"/>
    </cofactor>
    <cofactor evidence="3">
        <name>Co(2+)</name>
        <dbReference type="ChEBI" id="CHEBI:48828"/>
    </cofactor>
</comment>
<organism evidence="4 5">
    <name type="scientific">Oceanobacillus kimchii</name>
    <dbReference type="NCBI Taxonomy" id="746691"/>
    <lineage>
        <taxon>Bacteria</taxon>
        <taxon>Bacillati</taxon>
        <taxon>Bacillota</taxon>
        <taxon>Bacilli</taxon>
        <taxon>Bacillales</taxon>
        <taxon>Bacillaceae</taxon>
        <taxon>Oceanobacillus</taxon>
    </lineage>
</organism>
<dbReference type="GO" id="GO:0016787">
    <property type="term" value="F:hydrolase activity"/>
    <property type="evidence" value="ECO:0007669"/>
    <property type="project" value="UniProtKB-KW"/>
</dbReference>
<comment type="similarity">
    <text evidence="3">Belongs to the HAD-like hydrolase superfamily.</text>
</comment>
<dbReference type="InterPro" id="IPR044266">
    <property type="entry name" value="PSP_YsaA"/>
</dbReference>
<name>A0ABQ5TLU8_9BACI</name>
<evidence type="ECO:0000256" key="2">
    <source>
        <dbReference type="ARBA" id="ARBA00022842"/>
    </source>
</evidence>
<evidence type="ECO:0000256" key="1">
    <source>
        <dbReference type="ARBA" id="ARBA00022801"/>
    </source>
</evidence>
<keyword evidence="3" id="KW-0718">Serine biosynthesis</keyword>
<dbReference type="EC" id="3.1.3.3" evidence="3"/>
<dbReference type="InterPro" id="IPR023214">
    <property type="entry name" value="HAD_sf"/>
</dbReference>
<dbReference type="InterPro" id="IPR051400">
    <property type="entry name" value="HAD-like_hydrolase"/>
</dbReference>
<keyword evidence="1 3" id="KW-0378">Hydrolase</keyword>
<comment type="caution">
    <text evidence="4">The sequence shown here is derived from an EMBL/GenBank/DDBJ whole genome shotgun (WGS) entry which is preliminary data.</text>
</comment>
<gene>
    <name evidence="4" type="primary">ysaA</name>
    <name evidence="4" type="ORF">MACH08_30750</name>
</gene>
<dbReference type="SFLD" id="SFLDS00003">
    <property type="entry name" value="Haloacid_Dehalogenase"/>
    <property type="match status" value="1"/>
</dbReference>
<keyword evidence="3" id="KW-0170">Cobalt</keyword>
<dbReference type="Proteomes" id="UP001275436">
    <property type="component" value="Unassembled WGS sequence"/>
</dbReference>
<evidence type="ECO:0000256" key="3">
    <source>
        <dbReference type="HAMAP-Rule" id="MF_02240"/>
    </source>
</evidence>
<evidence type="ECO:0000313" key="4">
    <source>
        <dbReference type="EMBL" id="GLO67291.1"/>
    </source>
</evidence>
<dbReference type="Pfam" id="PF00702">
    <property type="entry name" value="Hydrolase"/>
    <property type="match status" value="1"/>
</dbReference>
<keyword evidence="5" id="KW-1185">Reference proteome</keyword>
<dbReference type="PANTHER" id="PTHR46470:SF3">
    <property type="entry name" value="N-ACYLNEURAMINATE-9-PHOSPHATASE"/>
    <property type="match status" value="1"/>
</dbReference>
<dbReference type="SUPFAM" id="SSF56784">
    <property type="entry name" value="HAD-like"/>
    <property type="match status" value="1"/>
</dbReference>
<keyword evidence="2 3" id="KW-0460">Magnesium</keyword>